<gene>
    <name evidence="6" type="ORF">SK128_018349</name>
</gene>
<evidence type="ECO:0008006" key="8">
    <source>
        <dbReference type="Google" id="ProtNLM"/>
    </source>
</evidence>
<evidence type="ECO:0000256" key="2">
    <source>
        <dbReference type="ARBA" id="ARBA00023125"/>
    </source>
</evidence>
<dbReference type="GO" id="GO:0030154">
    <property type="term" value="P:cell differentiation"/>
    <property type="evidence" value="ECO:0007669"/>
    <property type="project" value="TreeGrafter"/>
</dbReference>
<evidence type="ECO:0000313" key="6">
    <source>
        <dbReference type="EMBL" id="KAK7072478.1"/>
    </source>
</evidence>
<dbReference type="InterPro" id="IPR000418">
    <property type="entry name" value="Ets_dom"/>
</dbReference>
<accession>A0AAN8X1A8</accession>
<dbReference type="Gene3D" id="1.10.10.10">
    <property type="entry name" value="Winged helix-like DNA-binding domain superfamily/Winged helix DNA-binding domain"/>
    <property type="match status" value="1"/>
</dbReference>
<dbReference type="PANTHER" id="PTHR11849">
    <property type="entry name" value="ETS"/>
    <property type="match status" value="1"/>
</dbReference>
<dbReference type="PROSITE" id="PS51433">
    <property type="entry name" value="PNT"/>
    <property type="match status" value="1"/>
</dbReference>
<keyword evidence="3" id="KW-0539">Nucleus</keyword>
<dbReference type="Gene3D" id="1.10.150.50">
    <property type="entry name" value="Transcription Factor, Ets-1"/>
    <property type="match status" value="1"/>
</dbReference>
<dbReference type="InterPro" id="IPR013761">
    <property type="entry name" value="SAM/pointed_sf"/>
</dbReference>
<dbReference type="SUPFAM" id="SSF47769">
    <property type="entry name" value="SAM/Pointed domain"/>
    <property type="match status" value="1"/>
</dbReference>
<reference evidence="6 7" key="1">
    <citation type="submission" date="2023-11" db="EMBL/GenBank/DDBJ databases">
        <title>Halocaridina rubra genome assembly.</title>
        <authorList>
            <person name="Smith C."/>
        </authorList>
    </citation>
    <scope>NUCLEOTIDE SEQUENCE [LARGE SCALE GENOMIC DNA]</scope>
    <source>
        <strain evidence="6">EP-1</strain>
        <tissue evidence="6">Whole</tissue>
    </source>
</reference>
<dbReference type="GO" id="GO:0000981">
    <property type="term" value="F:DNA-binding transcription factor activity, RNA polymerase II-specific"/>
    <property type="evidence" value="ECO:0007669"/>
    <property type="project" value="TreeGrafter"/>
</dbReference>
<dbReference type="EMBL" id="JAXCGZ010013468">
    <property type="protein sequence ID" value="KAK7072478.1"/>
    <property type="molecule type" value="Genomic_DNA"/>
</dbReference>
<dbReference type="GO" id="GO:0043565">
    <property type="term" value="F:sequence-specific DNA binding"/>
    <property type="evidence" value="ECO:0007669"/>
    <property type="project" value="InterPro"/>
</dbReference>
<dbReference type="InterPro" id="IPR036390">
    <property type="entry name" value="WH_DNA-bd_sf"/>
</dbReference>
<dbReference type="InterPro" id="IPR046328">
    <property type="entry name" value="ETS_fam"/>
</dbReference>
<keyword evidence="2 3" id="KW-0238">DNA-binding</keyword>
<dbReference type="AlphaFoldDB" id="A0AAN8X1A8"/>
<dbReference type="SUPFAM" id="SSF46785">
    <property type="entry name" value="Winged helix' DNA-binding domain"/>
    <property type="match status" value="1"/>
</dbReference>
<evidence type="ECO:0000259" key="4">
    <source>
        <dbReference type="PROSITE" id="PS50061"/>
    </source>
</evidence>
<dbReference type="SMART" id="SM00413">
    <property type="entry name" value="ETS"/>
    <property type="match status" value="1"/>
</dbReference>
<proteinExistence type="inferred from homology"/>
<evidence type="ECO:0000259" key="5">
    <source>
        <dbReference type="PROSITE" id="PS51433"/>
    </source>
</evidence>
<comment type="similarity">
    <text evidence="1 3">Belongs to the ETS family.</text>
</comment>
<dbReference type="Proteomes" id="UP001381693">
    <property type="component" value="Unassembled WGS sequence"/>
</dbReference>
<protein>
    <recommendedName>
        <fullName evidence="8">ETS domain-containing protein</fullName>
    </recommendedName>
</protein>
<evidence type="ECO:0000256" key="3">
    <source>
        <dbReference type="RuleBase" id="RU004019"/>
    </source>
</evidence>
<dbReference type="PRINTS" id="PR00454">
    <property type="entry name" value="ETSDOMAIN"/>
</dbReference>
<evidence type="ECO:0000313" key="7">
    <source>
        <dbReference type="Proteomes" id="UP001381693"/>
    </source>
</evidence>
<dbReference type="InterPro" id="IPR036388">
    <property type="entry name" value="WH-like_DNA-bd_sf"/>
</dbReference>
<keyword evidence="7" id="KW-1185">Reference proteome</keyword>
<sequence>DCKEWALSVLKRYHIDEMSIDLRQLSTKCGQDLLPYTHSDFCRLVGNACGNIFYQEFQQLKAIQKEQNIPYAQEDLNEGVSYCDLDEWRASEEQATVTPSEYRDTAYNDNLVGGIRTLGFQDPYVPCNSYDADDSLLEEGSDEQQATSETLFKRIPSTRKSRKRGPKSWEFLYRLLMNPEYNPTLIRWEDRDTATFRLVRPEIIAQMWGARNNQPNLIYNNFARGLRYHYKTGVLIQVSDRQLVYRFGKPAFEYLKSTMR</sequence>
<name>A0AAN8X1A8_HALRR</name>
<comment type="caution">
    <text evidence="6">The sequence shown here is derived from an EMBL/GenBank/DDBJ whole genome shotgun (WGS) entry which is preliminary data.</text>
</comment>
<feature type="non-terminal residue" evidence="6">
    <location>
        <position position="1"/>
    </location>
</feature>
<dbReference type="InterPro" id="IPR003118">
    <property type="entry name" value="Pointed_dom"/>
</dbReference>
<dbReference type="Pfam" id="PF00178">
    <property type="entry name" value="Ets"/>
    <property type="match status" value="1"/>
</dbReference>
<feature type="domain" description="PNT" evidence="5">
    <location>
        <begin position="1"/>
        <end position="64"/>
    </location>
</feature>
<organism evidence="6 7">
    <name type="scientific">Halocaridina rubra</name>
    <name type="common">Hawaiian red shrimp</name>
    <dbReference type="NCBI Taxonomy" id="373956"/>
    <lineage>
        <taxon>Eukaryota</taxon>
        <taxon>Metazoa</taxon>
        <taxon>Ecdysozoa</taxon>
        <taxon>Arthropoda</taxon>
        <taxon>Crustacea</taxon>
        <taxon>Multicrustacea</taxon>
        <taxon>Malacostraca</taxon>
        <taxon>Eumalacostraca</taxon>
        <taxon>Eucarida</taxon>
        <taxon>Decapoda</taxon>
        <taxon>Pleocyemata</taxon>
        <taxon>Caridea</taxon>
        <taxon>Atyoidea</taxon>
        <taxon>Atyidae</taxon>
        <taxon>Halocaridina</taxon>
    </lineage>
</organism>
<feature type="domain" description="ETS" evidence="4">
    <location>
        <begin position="166"/>
        <end position="248"/>
    </location>
</feature>
<dbReference type="PROSITE" id="PS50061">
    <property type="entry name" value="ETS_DOMAIN_3"/>
    <property type="match status" value="1"/>
</dbReference>
<comment type="subcellular location">
    <subcellularLocation>
        <location evidence="3">Nucleus</location>
    </subcellularLocation>
</comment>
<dbReference type="PANTHER" id="PTHR11849:SF190">
    <property type="entry name" value="ETS-DOMAIN PROTEIN"/>
    <property type="match status" value="1"/>
</dbReference>
<evidence type="ECO:0000256" key="1">
    <source>
        <dbReference type="ARBA" id="ARBA00005562"/>
    </source>
</evidence>
<dbReference type="GO" id="GO:0005634">
    <property type="term" value="C:nucleus"/>
    <property type="evidence" value="ECO:0007669"/>
    <property type="project" value="UniProtKB-SubCell"/>
</dbReference>